<evidence type="ECO:0000256" key="3">
    <source>
        <dbReference type="ARBA" id="ARBA00022729"/>
    </source>
</evidence>
<keyword evidence="4" id="KW-0472">Membrane</keyword>
<evidence type="ECO:0000256" key="1">
    <source>
        <dbReference type="ARBA" id="ARBA00004370"/>
    </source>
</evidence>
<feature type="chain" id="PRO_5037343518" evidence="6">
    <location>
        <begin position="20"/>
        <end position="766"/>
    </location>
</feature>
<dbReference type="EMBL" id="JACJJG010000087">
    <property type="protein sequence ID" value="MBM6674496.1"/>
    <property type="molecule type" value="Genomic_DNA"/>
</dbReference>
<evidence type="ECO:0000256" key="6">
    <source>
        <dbReference type="SAM" id="SignalP"/>
    </source>
</evidence>
<evidence type="ECO:0000313" key="8">
    <source>
        <dbReference type="EMBL" id="MBM6674496.1"/>
    </source>
</evidence>
<keyword evidence="9" id="KW-1185">Reference proteome</keyword>
<comment type="subcellular location">
    <subcellularLocation>
        <location evidence="1">Membrane</location>
    </subcellularLocation>
</comment>
<gene>
    <name evidence="8" type="ORF">H6A34_11500</name>
</gene>
<feature type="domain" description="Bacterial surface antigen (D15)" evidence="7">
    <location>
        <begin position="490"/>
        <end position="746"/>
    </location>
</feature>
<keyword evidence="5" id="KW-0998">Cell outer membrane</keyword>
<dbReference type="Pfam" id="PF01103">
    <property type="entry name" value="Omp85"/>
    <property type="match status" value="1"/>
</dbReference>
<sequence>MVICALLFALILSSCSTTKNIPKNDQLFIGLTKIEYNNYDNEKENTDHFTSTKEEIEASLATAPNGALFGSSYYRTPFPYGLWIWNAFSGSKNKIAQWITKTFGKAPVLMRQVNPELRASVAQSVLRNHGYLNGTVSYQIVPQKNPKKAKIGYTVNFGRLFTVDSLEYVDFPQMADSLINLTKNDALIKSGSPLDASIMDAERTRLSTLFRNNGYYFYQPNFASYLADTTAVTGKAKLRLQMASNLPAITRRKWYIGNIRIDIRKQFMEELKDSFSHRYFTVRFNGKRPPIRPRIILADLRLRPRQQFSYDRYIESSNKINGSGLFSSVEFNFTPRDTTGRSDTLDLNLSCTFGKPYDFYIETNYKNKINGRHGPELVIGFTKRNAFRGGEKLDINLHGSYEWEQGGNVNGSGGNMNSYEYGADASIEFPRLVVPFLKRRRYFTTPSTYAKISMNVLNRPDYFKMHTFSAEWTYKWQRSDKLRHEFSPLTLQYQKLNRTTAKFDSILYANPYLQTSMQDVFIPKIRYTLTYSSAMRSRNPLVWETTFTEAGNILSLGYMAAGDKWSQTDKQLFSNPYAQFLKLETDISKTWQLGEKSQLVAHANAGIIYTYGNSSAAPYSEQFYVGGANSIRAFAVRSIGPGSYTTDVSRLSYLDQTGDIKLQLNLEYRFNIFGSLYGAGFIDAGNVWALRDDGYRKGSQFKFKNALKEMALGTGIGIRYDLEFLVLRLDWGVGLHVPYETGKSGFYNIPNFKDGQAIHLAIGYPF</sequence>
<feature type="signal peptide" evidence="6">
    <location>
        <begin position="1"/>
        <end position="19"/>
    </location>
</feature>
<comment type="caution">
    <text evidence="8">The sequence shown here is derived from an EMBL/GenBank/DDBJ whole genome shotgun (WGS) entry which is preliminary data.</text>
</comment>
<evidence type="ECO:0000256" key="4">
    <source>
        <dbReference type="ARBA" id="ARBA00023136"/>
    </source>
</evidence>
<dbReference type="InterPro" id="IPR000184">
    <property type="entry name" value="Bac_surfAg_D15"/>
</dbReference>
<proteinExistence type="predicted"/>
<keyword evidence="2" id="KW-0812">Transmembrane</keyword>
<protein>
    <submittedName>
        <fullName evidence="8">BamA/TamA family outer membrane protein</fullName>
    </submittedName>
</protein>
<accession>A0A938WVQ6</accession>
<evidence type="ECO:0000313" key="9">
    <source>
        <dbReference type="Proteomes" id="UP000706891"/>
    </source>
</evidence>
<name>A0A938WVQ6_9BACT</name>
<evidence type="ECO:0000256" key="2">
    <source>
        <dbReference type="ARBA" id="ARBA00022692"/>
    </source>
</evidence>
<dbReference type="AlphaFoldDB" id="A0A938WVQ6"/>
<evidence type="ECO:0000259" key="7">
    <source>
        <dbReference type="Pfam" id="PF01103"/>
    </source>
</evidence>
<dbReference type="Gene3D" id="2.40.160.50">
    <property type="entry name" value="membrane protein fhac: a member of the omp85/tpsb transporter family"/>
    <property type="match status" value="1"/>
</dbReference>
<reference evidence="8" key="2">
    <citation type="journal article" date="2021" name="Sci. Rep.">
        <title>The distribution of antibiotic resistance genes in chicken gut microbiota commensals.</title>
        <authorList>
            <person name="Juricova H."/>
            <person name="Matiasovicova J."/>
            <person name="Kubasova T."/>
            <person name="Cejkova D."/>
            <person name="Rychlik I."/>
        </authorList>
    </citation>
    <scope>NUCLEOTIDE SEQUENCE</scope>
    <source>
        <strain evidence="8">An824</strain>
    </source>
</reference>
<dbReference type="InterPro" id="IPR039910">
    <property type="entry name" value="D15-like"/>
</dbReference>
<dbReference type="PANTHER" id="PTHR12815:SF47">
    <property type="entry name" value="TRANSLOCATION AND ASSEMBLY MODULE SUBUNIT TAMA"/>
    <property type="match status" value="1"/>
</dbReference>
<evidence type="ECO:0000256" key="5">
    <source>
        <dbReference type="ARBA" id="ARBA00023237"/>
    </source>
</evidence>
<organism evidence="8 9">
    <name type="scientific">Marseilla massiliensis</name>
    <dbReference type="NCBI Taxonomy" id="1841864"/>
    <lineage>
        <taxon>Bacteria</taxon>
        <taxon>Pseudomonadati</taxon>
        <taxon>Bacteroidota</taxon>
        <taxon>Bacteroidia</taxon>
        <taxon>Bacteroidales</taxon>
        <taxon>Prevotellaceae</taxon>
        <taxon>Marseilla</taxon>
    </lineage>
</organism>
<dbReference type="Proteomes" id="UP000706891">
    <property type="component" value="Unassembled WGS sequence"/>
</dbReference>
<reference evidence="8" key="1">
    <citation type="submission" date="2020-08" db="EMBL/GenBank/DDBJ databases">
        <authorList>
            <person name="Cejkova D."/>
            <person name="Kubasova T."/>
            <person name="Jahodarova E."/>
            <person name="Rychlik I."/>
        </authorList>
    </citation>
    <scope>NUCLEOTIDE SEQUENCE</scope>
    <source>
        <strain evidence="8">An824</strain>
    </source>
</reference>
<dbReference type="PANTHER" id="PTHR12815">
    <property type="entry name" value="SORTING AND ASSEMBLY MACHINERY SAMM50 PROTEIN FAMILY MEMBER"/>
    <property type="match status" value="1"/>
</dbReference>
<dbReference type="Gene3D" id="3.10.20.310">
    <property type="entry name" value="membrane protein fhac"/>
    <property type="match status" value="1"/>
</dbReference>
<keyword evidence="3 6" id="KW-0732">Signal</keyword>
<dbReference type="GO" id="GO:0019867">
    <property type="term" value="C:outer membrane"/>
    <property type="evidence" value="ECO:0007669"/>
    <property type="project" value="InterPro"/>
</dbReference>